<evidence type="ECO:0008006" key="3">
    <source>
        <dbReference type="Google" id="ProtNLM"/>
    </source>
</evidence>
<gene>
    <name evidence="1" type="ORF">B0H16DRAFT_1888326</name>
</gene>
<organism evidence="1 2">
    <name type="scientific">Mycena metata</name>
    <dbReference type="NCBI Taxonomy" id="1033252"/>
    <lineage>
        <taxon>Eukaryota</taxon>
        <taxon>Fungi</taxon>
        <taxon>Dikarya</taxon>
        <taxon>Basidiomycota</taxon>
        <taxon>Agaricomycotina</taxon>
        <taxon>Agaricomycetes</taxon>
        <taxon>Agaricomycetidae</taxon>
        <taxon>Agaricales</taxon>
        <taxon>Marasmiineae</taxon>
        <taxon>Mycenaceae</taxon>
        <taxon>Mycena</taxon>
    </lineage>
</organism>
<evidence type="ECO:0000313" key="2">
    <source>
        <dbReference type="Proteomes" id="UP001215598"/>
    </source>
</evidence>
<keyword evidence="2" id="KW-1185">Reference proteome</keyword>
<dbReference type="InterPro" id="IPR011333">
    <property type="entry name" value="SKP1/BTB/POZ_sf"/>
</dbReference>
<protein>
    <recommendedName>
        <fullName evidence="3">BTB domain-containing protein</fullName>
    </recommendedName>
</protein>
<comment type="caution">
    <text evidence="1">The sequence shown here is derived from an EMBL/GenBank/DDBJ whole genome shotgun (WGS) entry which is preliminary data.</text>
</comment>
<dbReference type="EMBL" id="JARKIB010000071">
    <property type="protein sequence ID" value="KAJ7748976.1"/>
    <property type="molecule type" value="Genomic_DNA"/>
</dbReference>
<dbReference type="Proteomes" id="UP001215598">
    <property type="component" value="Unassembled WGS sequence"/>
</dbReference>
<dbReference type="AlphaFoldDB" id="A0AAD7N7A0"/>
<name>A0AAD7N7A0_9AGAR</name>
<proteinExistence type="predicted"/>
<accession>A0AAD7N7A0</accession>
<evidence type="ECO:0000313" key="1">
    <source>
        <dbReference type="EMBL" id="KAJ7748976.1"/>
    </source>
</evidence>
<reference evidence="1" key="1">
    <citation type="submission" date="2023-03" db="EMBL/GenBank/DDBJ databases">
        <title>Massive genome expansion in bonnet fungi (Mycena s.s.) driven by repeated elements and novel gene families across ecological guilds.</title>
        <authorList>
            <consortium name="Lawrence Berkeley National Laboratory"/>
            <person name="Harder C.B."/>
            <person name="Miyauchi S."/>
            <person name="Viragh M."/>
            <person name="Kuo A."/>
            <person name="Thoen E."/>
            <person name="Andreopoulos B."/>
            <person name="Lu D."/>
            <person name="Skrede I."/>
            <person name="Drula E."/>
            <person name="Henrissat B."/>
            <person name="Morin E."/>
            <person name="Kohler A."/>
            <person name="Barry K."/>
            <person name="LaButti K."/>
            <person name="Morin E."/>
            <person name="Salamov A."/>
            <person name="Lipzen A."/>
            <person name="Mereny Z."/>
            <person name="Hegedus B."/>
            <person name="Baldrian P."/>
            <person name="Stursova M."/>
            <person name="Weitz H."/>
            <person name="Taylor A."/>
            <person name="Grigoriev I.V."/>
            <person name="Nagy L.G."/>
            <person name="Martin F."/>
            <person name="Kauserud H."/>
        </authorList>
    </citation>
    <scope>NUCLEOTIDE SEQUENCE</scope>
    <source>
        <strain evidence="1">CBHHK182m</strain>
    </source>
</reference>
<dbReference type="Gene3D" id="3.30.710.10">
    <property type="entry name" value="Potassium Channel Kv1.1, Chain A"/>
    <property type="match status" value="1"/>
</dbReference>
<sequence length="309" mass="35339">MNHNNDTNNGENPPQFVRHNLYWFTDGSVVIRVDTTTIYRIHLSMLTRLSEVMGSILTIPESSGKAPDDPTREGTEHYPLLLPGTCVEEFDDFLQWLYRTEWEPLGHNDNEKERICTHLLKLSDMWQIKPGKTYAISVLENMALPASRRLELAGMFTIADWVRPAVKNILNKKLSSLTDLDIRAMGWKVYSILVKAKEALDAEARRVAFVPPSMAKDPAWECKDHSSCVSIWPKLWFDRIGRELLHADRPMHLNEIAGKVLREDTLKHTRLSESCRVDIVNHCIDMTFADESIVTACAEAIVKYHANLL</sequence>